<dbReference type="EMBL" id="IACK01036913">
    <property type="protein sequence ID" value="LAA72211.1"/>
    <property type="molecule type" value="Transcribed_RNA"/>
</dbReference>
<name>A0A2D4HJT7_MICLE</name>
<dbReference type="AlphaFoldDB" id="A0A2D4HJT7"/>
<protein>
    <submittedName>
        <fullName evidence="2">Uncharacterized protein</fullName>
    </submittedName>
</protein>
<proteinExistence type="predicted"/>
<evidence type="ECO:0000313" key="2">
    <source>
        <dbReference type="EMBL" id="LAA72212.1"/>
    </source>
</evidence>
<sequence>MQPTLASLNPAIWQDFNSGENSTSSKNKNGKEWFYPFLSYPSLKKKANCLFHSGKRKEKRNRIGQAISGSLVLRGEQNGTKHRDDVKFIRKGNKQKEIKR</sequence>
<dbReference type="EMBL" id="IACK01036910">
    <property type="protein sequence ID" value="LAA72208.1"/>
    <property type="molecule type" value="Transcribed_RNA"/>
</dbReference>
<evidence type="ECO:0000256" key="1">
    <source>
        <dbReference type="SAM" id="MobiDB-lite"/>
    </source>
</evidence>
<reference evidence="2" key="1">
    <citation type="submission" date="2017-07" db="EMBL/GenBank/DDBJ databases">
        <authorList>
            <person name="Mikheyev A."/>
            <person name="Grau M."/>
        </authorList>
    </citation>
    <scope>NUCLEOTIDE SEQUENCE</scope>
    <source>
        <tissue evidence="2">Venom_gland</tissue>
    </source>
</reference>
<organism evidence="2">
    <name type="scientific">Micrurus lemniscatus lemniscatus</name>
    <dbReference type="NCBI Taxonomy" id="129467"/>
    <lineage>
        <taxon>Eukaryota</taxon>
        <taxon>Metazoa</taxon>
        <taxon>Chordata</taxon>
        <taxon>Craniata</taxon>
        <taxon>Vertebrata</taxon>
        <taxon>Euteleostomi</taxon>
        <taxon>Lepidosauria</taxon>
        <taxon>Squamata</taxon>
        <taxon>Bifurcata</taxon>
        <taxon>Unidentata</taxon>
        <taxon>Episquamata</taxon>
        <taxon>Toxicofera</taxon>
        <taxon>Serpentes</taxon>
        <taxon>Colubroidea</taxon>
        <taxon>Elapidae</taxon>
        <taxon>Elapinae</taxon>
        <taxon>Micrurus</taxon>
    </lineage>
</organism>
<feature type="compositionally biased region" description="Basic and acidic residues" evidence="1">
    <location>
        <begin position="79"/>
        <end position="100"/>
    </location>
</feature>
<feature type="region of interest" description="Disordered" evidence="1">
    <location>
        <begin position="74"/>
        <end position="100"/>
    </location>
</feature>
<dbReference type="EMBL" id="IACK01036914">
    <property type="protein sequence ID" value="LAA72212.1"/>
    <property type="molecule type" value="Transcribed_RNA"/>
</dbReference>
<dbReference type="EMBL" id="IACK01036912">
    <property type="protein sequence ID" value="LAA72210.1"/>
    <property type="molecule type" value="Transcribed_RNA"/>
</dbReference>
<accession>A0A2D4HJT7</accession>
<reference evidence="2" key="2">
    <citation type="submission" date="2017-11" db="EMBL/GenBank/DDBJ databases">
        <title>Coralsnake Venomics: Analyses of Venom Gland Transcriptomes and Proteomes of Six Brazilian Taxa.</title>
        <authorList>
            <person name="Aird S.D."/>
            <person name="Jorge da Silva N."/>
            <person name="Qiu L."/>
            <person name="Villar-Briones A."/>
            <person name="Aparecida-Saddi V."/>
            <person name="Campos-Telles M.P."/>
            <person name="Grau M."/>
            <person name="Mikheyev A.S."/>
        </authorList>
    </citation>
    <scope>NUCLEOTIDE SEQUENCE</scope>
    <source>
        <tissue evidence="2">Venom_gland</tissue>
    </source>
</reference>
<dbReference type="EMBL" id="IACK01036911">
    <property type="protein sequence ID" value="LAA72209.1"/>
    <property type="molecule type" value="Transcribed_RNA"/>
</dbReference>